<comment type="caution">
    <text evidence="4">The sequence shown here is derived from an EMBL/GenBank/DDBJ whole genome shotgun (WGS) entry which is preliminary data.</text>
</comment>
<evidence type="ECO:0000256" key="3">
    <source>
        <dbReference type="SAM" id="SignalP"/>
    </source>
</evidence>
<feature type="compositionally biased region" description="Polar residues" evidence="1">
    <location>
        <begin position="118"/>
        <end position="138"/>
    </location>
</feature>
<evidence type="ECO:0000256" key="2">
    <source>
        <dbReference type="SAM" id="Phobius"/>
    </source>
</evidence>
<dbReference type="AlphaFoldDB" id="A0A844F1W2"/>
<accession>A0A844F1W2</accession>
<organism evidence="4 5">
    <name type="scientific">Clostridium scindens (strain JCM 10418 / VPI 12708)</name>
    <dbReference type="NCBI Taxonomy" id="29347"/>
    <lineage>
        <taxon>Bacteria</taxon>
        <taxon>Bacillati</taxon>
        <taxon>Bacillota</taxon>
        <taxon>Clostridia</taxon>
        <taxon>Lachnospirales</taxon>
        <taxon>Lachnospiraceae</taxon>
    </lineage>
</organism>
<keyword evidence="2" id="KW-1133">Transmembrane helix</keyword>
<gene>
    <name evidence="4" type="ORF">FYJ37_02745</name>
</gene>
<keyword evidence="2" id="KW-0812">Transmembrane</keyword>
<evidence type="ECO:0000313" key="4">
    <source>
        <dbReference type="EMBL" id="MSS39302.1"/>
    </source>
</evidence>
<feature type="transmembrane region" description="Helical" evidence="2">
    <location>
        <begin position="344"/>
        <end position="365"/>
    </location>
</feature>
<evidence type="ECO:0000256" key="1">
    <source>
        <dbReference type="SAM" id="MobiDB-lite"/>
    </source>
</evidence>
<dbReference type="InterPro" id="IPR008965">
    <property type="entry name" value="CBM2/CBM3_carb-bd_dom_sf"/>
</dbReference>
<feature type="compositionally biased region" description="Acidic residues" evidence="1">
    <location>
        <begin position="419"/>
        <end position="466"/>
    </location>
</feature>
<dbReference type="RefSeq" id="WP_154322799.1">
    <property type="nucleotide sequence ID" value="NZ_CP045695.1"/>
</dbReference>
<feature type="chain" id="PRO_5032659680" description="Cohesin domain protein" evidence="3">
    <location>
        <begin position="28"/>
        <end position="502"/>
    </location>
</feature>
<feature type="region of interest" description="Disordered" evidence="1">
    <location>
        <begin position="410"/>
        <end position="466"/>
    </location>
</feature>
<name>A0A844F1W2_CLOSV</name>
<sequence length="502" mass="54783">MRRIKKALAAFAVVCMLSPCISMIVHAASAELRFTDPSTTVGAEVEVTAKLTSSSNLQSLDATLTYDTSMLKFISGDSVSGGDGTLNISGSGSGTTLEYKITFQALAEGNAKVEVSDASGTDASGGTLQITKGSSSVTIGPGDPTLIQNEDEGTAAPTGDGSQVEVDGVQYKISNDFTDALIPEGFVRGETTFEGAACQVITQEASGESAMYLVPAEGGDGDFFLYNSNDGSFSPFEEIKISQESYIVLLRDDGSVKLPKQYQKTTFTLNGKDFTAWQDTDNAEYYVMYALNKDGQKGLYQYDTVDKTYQRYLKHSGSDDTADKASPKGLWGTILQFIEDFLDILVIVAIAAFLVLVVALIVIGVKLHHRNLELDDLYDEYGIDLDEEEAVPAKGKKAKAVAAKGEPAVREPVQKAKVEDEDDFDDFEEFDDDDFDDFGEEADFEEEYDEVDYEEDYGYDNDGDESEELIDDLDELLSSQPSKKRGHMEEDDTFKVDFIDLD</sequence>
<proteinExistence type="predicted"/>
<keyword evidence="3" id="KW-0732">Signal</keyword>
<feature type="signal peptide" evidence="3">
    <location>
        <begin position="1"/>
        <end position="27"/>
    </location>
</feature>
<dbReference type="Gene3D" id="2.60.40.680">
    <property type="match status" value="1"/>
</dbReference>
<dbReference type="CDD" id="cd08547">
    <property type="entry name" value="Type_II_cohesin"/>
    <property type="match status" value="1"/>
</dbReference>
<keyword evidence="2" id="KW-0472">Membrane</keyword>
<reference evidence="4 5" key="1">
    <citation type="submission" date="2019-08" db="EMBL/GenBank/DDBJ databases">
        <title>In-depth cultivation of the pig gut microbiome towards novel bacterial diversity and tailored functional studies.</title>
        <authorList>
            <person name="Wylensek D."/>
            <person name="Hitch T.C.A."/>
            <person name="Clavel T."/>
        </authorList>
    </citation>
    <scope>NUCLEOTIDE SEQUENCE [LARGE SCALE GENOMIC DNA]</scope>
    <source>
        <strain evidence="4 5">BL-389-WT-3D</strain>
    </source>
</reference>
<protein>
    <recommendedName>
        <fullName evidence="6">Cohesin domain protein</fullName>
    </recommendedName>
</protein>
<evidence type="ECO:0008006" key="6">
    <source>
        <dbReference type="Google" id="ProtNLM"/>
    </source>
</evidence>
<dbReference type="SUPFAM" id="SSF49384">
    <property type="entry name" value="Carbohydrate-binding domain"/>
    <property type="match status" value="1"/>
</dbReference>
<dbReference type="GO" id="GO:0030246">
    <property type="term" value="F:carbohydrate binding"/>
    <property type="evidence" value="ECO:0007669"/>
    <property type="project" value="InterPro"/>
</dbReference>
<evidence type="ECO:0000313" key="5">
    <source>
        <dbReference type="Proteomes" id="UP000462363"/>
    </source>
</evidence>
<dbReference type="Proteomes" id="UP000462363">
    <property type="component" value="Unassembled WGS sequence"/>
</dbReference>
<feature type="region of interest" description="Disordered" evidence="1">
    <location>
        <begin position="117"/>
        <end position="162"/>
    </location>
</feature>
<dbReference type="EMBL" id="VUMB01000004">
    <property type="protein sequence ID" value="MSS39302.1"/>
    <property type="molecule type" value="Genomic_DNA"/>
</dbReference>